<evidence type="ECO:0000313" key="2">
    <source>
        <dbReference type="Proteomes" id="UP000011575"/>
    </source>
</evidence>
<name>M0PL29_9EURY</name>
<dbReference type="Proteomes" id="UP000011575">
    <property type="component" value="Unassembled WGS sequence"/>
</dbReference>
<dbReference type="InterPro" id="IPR036388">
    <property type="entry name" value="WH-like_DNA-bd_sf"/>
</dbReference>
<dbReference type="Gene3D" id="1.10.10.10">
    <property type="entry name" value="Winged helix-like DNA-binding domain superfamily/Winged helix DNA-binding domain"/>
    <property type="match status" value="1"/>
</dbReference>
<dbReference type="PATRIC" id="fig|1230454.4.peg.10"/>
<keyword evidence="2" id="KW-1185">Reference proteome</keyword>
<evidence type="ECO:0008006" key="3">
    <source>
        <dbReference type="Google" id="ProtNLM"/>
    </source>
</evidence>
<dbReference type="AlphaFoldDB" id="M0PL29"/>
<dbReference type="EMBL" id="AOJI01000002">
    <property type="protein sequence ID" value="EMA70633.1"/>
    <property type="molecule type" value="Genomic_DNA"/>
</dbReference>
<accession>M0PL29</accession>
<comment type="caution">
    <text evidence="1">The sequence shown here is derived from an EMBL/GenBank/DDBJ whole genome shotgun (WGS) entry which is preliminary data.</text>
</comment>
<protein>
    <recommendedName>
        <fullName evidence="3">ArsR family transcriptional regulator</fullName>
    </recommendedName>
</protein>
<dbReference type="STRING" id="1230454.C461_00052"/>
<reference evidence="1 2" key="1">
    <citation type="journal article" date="2014" name="PLoS Genet.">
        <title>Phylogenetically driven sequencing of extremely halophilic archaea reveals strategies for static and dynamic osmo-response.</title>
        <authorList>
            <person name="Becker E.A."/>
            <person name="Seitzer P.M."/>
            <person name="Tritt A."/>
            <person name="Larsen D."/>
            <person name="Krusor M."/>
            <person name="Yao A.I."/>
            <person name="Wu D."/>
            <person name="Madern D."/>
            <person name="Eisen J.A."/>
            <person name="Darling A.E."/>
            <person name="Facciotti M.T."/>
        </authorList>
    </citation>
    <scope>NUCLEOTIDE SEQUENCE [LARGE SCALE GENOMIC DNA]</scope>
    <source>
        <strain evidence="1 2">JCM 13560</strain>
    </source>
</reference>
<organism evidence="1 2">
    <name type="scientific">Halorubrum aidingense JCM 13560</name>
    <dbReference type="NCBI Taxonomy" id="1230454"/>
    <lineage>
        <taxon>Archaea</taxon>
        <taxon>Methanobacteriati</taxon>
        <taxon>Methanobacteriota</taxon>
        <taxon>Stenosarchaea group</taxon>
        <taxon>Halobacteria</taxon>
        <taxon>Halobacteriales</taxon>
        <taxon>Haloferacaceae</taxon>
        <taxon>Halorubrum</taxon>
    </lineage>
</organism>
<gene>
    <name evidence="1" type="ORF">C461_00052</name>
</gene>
<proteinExistence type="predicted"/>
<evidence type="ECO:0000313" key="1">
    <source>
        <dbReference type="EMBL" id="EMA70633.1"/>
    </source>
</evidence>
<sequence length="119" mass="13407">MAESTGTVDLEGDRRLDQMFEVLSHPFRRRILFRLSDHTPYTEGELPAGAIKPGGDEPNVLAIQLRHLHFPKLADAGYIEWDDSVDIVRRGPMFDEIEPLLGLLHDHQDELPGIGPQTV</sequence>